<feature type="region of interest" description="Disordered" evidence="1">
    <location>
        <begin position="106"/>
        <end position="127"/>
    </location>
</feature>
<dbReference type="RefSeq" id="WP_272139631.1">
    <property type="nucleotide sequence ID" value="NZ_JAQNDM010000002.1"/>
</dbReference>
<organism evidence="2 3">
    <name type="scientific">Stigmatella ashevillensis</name>
    <dbReference type="NCBI Taxonomy" id="2995309"/>
    <lineage>
        <taxon>Bacteria</taxon>
        <taxon>Pseudomonadati</taxon>
        <taxon>Myxococcota</taxon>
        <taxon>Myxococcia</taxon>
        <taxon>Myxococcales</taxon>
        <taxon>Cystobacterineae</taxon>
        <taxon>Archangiaceae</taxon>
        <taxon>Stigmatella</taxon>
    </lineage>
</organism>
<dbReference type="Proteomes" id="UP001221838">
    <property type="component" value="Unassembled WGS sequence"/>
</dbReference>
<feature type="compositionally biased region" description="Basic and acidic residues" evidence="1">
    <location>
        <begin position="72"/>
        <end position="84"/>
    </location>
</feature>
<keyword evidence="3" id="KW-1185">Reference proteome</keyword>
<feature type="region of interest" description="Disordered" evidence="1">
    <location>
        <begin position="1"/>
        <end position="91"/>
    </location>
</feature>
<gene>
    <name evidence="2" type="ORF">POL68_17615</name>
</gene>
<dbReference type="EMBL" id="JAQNDM010000002">
    <property type="protein sequence ID" value="MDC0710298.1"/>
    <property type="molecule type" value="Genomic_DNA"/>
</dbReference>
<feature type="compositionally biased region" description="Basic and acidic residues" evidence="1">
    <location>
        <begin position="22"/>
        <end position="32"/>
    </location>
</feature>
<evidence type="ECO:0000256" key="1">
    <source>
        <dbReference type="SAM" id="MobiDB-lite"/>
    </source>
</evidence>
<reference evidence="2 3" key="1">
    <citation type="submission" date="2022-11" db="EMBL/GenBank/DDBJ databases">
        <title>Minimal conservation of predation-associated metabolite biosynthetic gene clusters underscores biosynthetic potential of Myxococcota including descriptions for ten novel species: Archangium lansinium sp. nov., Myxococcus landrumus sp. nov., Nannocystis bai.</title>
        <authorList>
            <person name="Ahearne A."/>
            <person name="Stevens C."/>
            <person name="Dowd S."/>
        </authorList>
    </citation>
    <scope>NUCLEOTIDE SEQUENCE [LARGE SCALE GENOMIC DNA]</scope>
    <source>
        <strain evidence="2 3">NCWAL01</strain>
    </source>
</reference>
<proteinExistence type="predicted"/>
<evidence type="ECO:0000313" key="3">
    <source>
        <dbReference type="Proteomes" id="UP001221838"/>
    </source>
</evidence>
<evidence type="ECO:0000313" key="2">
    <source>
        <dbReference type="EMBL" id="MDC0710298.1"/>
    </source>
</evidence>
<protein>
    <submittedName>
        <fullName evidence="2">Uncharacterized protein</fullName>
    </submittedName>
</protein>
<sequence>MGAETGASIEVTPDRLSGSVKSEVKGETKGEHGSASASVTAEITATSEVVEEDGRRRWTTTAKASVSGEASGDAKGKVRGHDVKGSGSISAEASVEVKYEVSVPVGAKPERTPSEISPYTPESMPPGTIITLDSSENTEWEAEGSVSGGKGIWGGTVGASYGESDSKGVTVSIEKTSETKVKVSVGPTEAKGRHGKVEVGLEVGPLEVGLGIGSSTSAKQATVREVEFDLATPEGKAAYDHFMATGELPTQAGPGVSGTTVVARRNGVTAMDLEASLGVGGETVEGSLHSEATYDTVTTTHPDGSKEVEYREKLPGYDGALTVKRTYGPDGKEDVSKRVYQYEVEVTDANAAGVNGMLNLGYGDGRKVKKGDWVTVELSQEDYDRLCDQAVEASGKKRLWGNEGLVPGQAGSVDRESFLSSLLERGAKAFNLLQQLALDTGKPLPGKVKVNGE</sequence>
<comment type="caution">
    <text evidence="2">The sequence shown here is derived from an EMBL/GenBank/DDBJ whole genome shotgun (WGS) entry which is preliminary data.</text>
</comment>
<feature type="compositionally biased region" description="Polar residues" evidence="1">
    <location>
        <begin position="35"/>
        <end position="47"/>
    </location>
</feature>
<name>A0ABT5DBW6_9BACT</name>
<accession>A0ABT5DBW6</accession>